<name>A0AAN7BKX9_9PEZI</name>
<evidence type="ECO:0000313" key="2">
    <source>
        <dbReference type="EMBL" id="KAK4225345.1"/>
    </source>
</evidence>
<sequence>MVSSTTPCYSEDAVVDAIRDFYQFLTNIFLDEPVITESPLSGWPDITVEAVKVLGKTEEVAHLLRRLPQFLTPRYFDGRVRYPKRDGIILFTEGHEYISDYVPEHLVGLTSSGGGGYAGTMFLLDTKLGIVHWVECPGTIKYDKNIKQQRVCDDGSPFLFSTGSESEAEEREERDDAEDVEEEDEEGEEQHDGCDEDEEEGEWEETWSDKVNEAWGNEACGWLVTDFFGVLKDQYRALNFIPCSAYKVLYNDDRNFTHY</sequence>
<reference evidence="2" key="1">
    <citation type="journal article" date="2023" name="Mol. Phylogenet. Evol.">
        <title>Genome-scale phylogeny and comparative genomics of the fungal order Sordariales.</title>
        <authorList>
            <person name="Hensen N."/>
            <person name="Bonometti L."/>
            <person name="Westerberg I."/>
            <person name="Brannstrom I.O."/>
            <person name="Guillou S."/>
            <person name="Cros-Aarteil S."/>
            <person name="Calhoun S."/>
            <person name="Haridas S."/>
            <person name="Kuo A."/>
            <person name="Mondo S."/>
            <person name="Pangilinan J."/>
            <person name="Riley R."/>
            <person name="LaButti K."/>
            <person name="Andreopoulos B."/>
            <person name="Lipzen A."/>
            <person name="Chen C."/>
            <person name="Yan M."/>
            <person name="Daum C."/>
            <person name="Ng V."/>
            <person name="Clum A."/>
            <person name="Steindorff A."/>
            <person name="Ohm R.A."/>
            <person name="Martin F."/>
            <person name="Silar P."/>
            <person name="Natvig D.O."/>
            <person name="Lalanne C."/>
            <person name="Gautier V."/>
            <person name="Ament-Velasquez S.L."/>
            <person name="Kruys A."/>
            <person name="Hutchinson M.I."/>
            <person name="Powell A.J."/>
            <person name="Barry K."/>
            <person name="Miller A.N."/>
            <person name="Grigoriev I.V."/>
            <person name="Debuchy R."/>
            <person name="Gladieux P."/>
            <person name="Hiltunen Thoren M."/>
            <person name="Johannesson H."/>
        </authorList>
    </citation>
    <scope>NUCLEOTIDE SEQUENCE</scope>
    <source>
        <strain evidence="2">CBS 990.96</strain>
    </source>
</reference>
<feature type="compositionally biased region" description="Acidic residues" evidence="1">
    <location>
        <begin position="166"/>
        <end position="204"/>
    </location>
</feature>
<evidence type="ECO:0000313" key="3">
    <source>
        <dbReference type="Proteomes" id="UP001301958"/>
    </source>
</evidence>
<protein>
    <submittedName>
        <fullName evidence="2">Uncharacterized protein</fullName>
    </submittedName>
</protein>
<feature type="region of interest" description="Disordered" evidence="1">
    <location>
        <begin position="160"/>
        <end position="204"/>
    </location>
</feature>
<reference evidence="2" key="2">
    <citation type="submission" date="2023-05" db="EMBL/GenBank/DDBJ databases">
        <authorList>
            <consortium name="Lawrence Berkeley National Laboratory"/>
            <person name="Steindorff A."/>
            <person name="Hensen N."/>
            <person name="Bonometti L."/>
            <person name="Westerberg I."/>
            <person name="Brannstrom I.O."/>
            <person name="Guillou S."/>
            <person name="Cros-Aarteil S."/>
            <person name="Calhoun S."/>
            <person name="Haridas S."/>
            <person name="Kuo A."/>
            <person name="Mondo S."/>
            <person name="Pangilinan J."/>
            <person name="Riley R."/>
            <person name="Labutti K."/>
            <person name="Andreopoulos B."/>
            <person name="Lipzen A."/>
            <person name="Chen C."/>
            <person name="Yanf M."/>
            <person name="Daum C."/>
            <person name="Ng V."/>
            <person name="Clum A."/>
            <person name="Ohm R."/>
            <person name="Martin F."/>
            <person name="Silar P."/>
            <person name="Natvig D."/>
            <person name="Lalanne C."/>
            <person name="Gautier V."/>
            <person name="Ament-Velasquez S.L."/>
            <person name="Kruys A."/>
            <person name="Hutchinson M.I."/>
            <person name="Powell A.J."/>
            <person name="Barry K."/>
            <person name="Miller A.N."/>
            <person name="Grigoriev I.V."/>
            <person name="Debuchy R."/>
            <person name="Gladieux P."/>
            <person name="Thoren M.H."/>
            <person name="Johannesson H."/>
        </authorList>
    </citation>
    <scope>NUCLEOTIDE SEQUENCE</scope>
    <source>
        <strain evidence="2">CBS 990.96</strain>
    </source>
</reference>
<dbReference type="EMBL" id="MU865369">
    <property type="protein sequence ID" value="KAK4225345.1"/>
    <property type="molecule type" value="Genomic_DNA"/>
</dbReference>
<gene>
    <name evidence="2" type="ORF">QBC38DRAFT_501402</name>
</gene>
<organism evidence="2 3">
    <name type="scientific">Podospora fimiseda</name>
    <dbReference type="NCBI Taxonomy" id="252190"/>
    <lineage>
        <taxon>Eukaryota</taxon>
        <taxon>Fungi</taxon>
        <taxon>Dikarya</taxon>
        <taxon>Ascomycota</taxon>
        <taxon>Pezizomycotina</taxon>
        <taxon>Sordariomycetes</taxon>
        <taxon>Sordariomycetidae</taxon>
        <taxon>Sordariales</taxon>
        <taxon>Podosporaceae</taxon>
        <taxon>Podospora</taxon>
    </lineage>
</organism>
<proteinExistence type="predicted"/>
<dbReference type="AlphaFoldDB" id="A0AAN7BKX9"/>
<keyword evidence="3" id="KW-1185">Reference proteome</keyword>
<evidence type="ECO:0000256" key="1">
    <source>
        <dbReference type="SAM" id="MobiDB-lite"/>
    </source>
</evidence>
<accession>A0AAN7BKX9</accession>
<dbReference type="Proteomes" id="UP001301958">
    <property type="component" value="Unassembled WGS sequence"/>
</dbReference>
<comment type="caution">
    <text evidence="2">The sequence shown here is derived from an EMBL/GenBank/DDBJ whole genome shotgun (WGS) entry which is preliminary data.</text>
</comment>